<evidence type="ECO:0000313" key="6">
    <source>
        <dbReference type="Proteomes" id="UP000756346"/>
    </source>
</evidence>
<dbReference type="Pfam" id="PF00106">
    <property type="entry name" value="adh_short"/>
    <property type="match status" value="1"/>
</dbReference>
<comment type="caution">
    <text evidence="5">The sequence shown here is derived from an EMBL/GenBank/DDBJ whole genome shotgun (WGS) entry which is preliminary data.</text>
</comment>
<dbReference type="EMBL" id="JAGTJQ010000011">
    <property type="protein sequence ID" value="KAH7018340.1"/>
    <property type="molecule type" value="Genomic_DNA"/>
</dbReference>
<dbReference type="GO" id="GO:0004806">
    <property type="term" value="F:triacylglycerol lipase activity"/>
    <property type="evidence" value="ECO:0007669"/>
    <property type="project" value="TreeGrafter"/>
</dbReference>
<protein>
    <submittedName>
        <fullName evidence="5">Uncharacterized protein</fullName>
    </submittedName>
</protein>
<dbReference type="PANTHER" id="PTHR44169">
    <property type="entry name" value="NADPH-DEPENDENT 1-ACYLDIHYDROXYACETONE PHOSPHATE REDUCTASE"/>
    <property type="match status" value="1"/>
</dbReference>
<organism evidence="5 6">
    <name type="scientific">Microdochium trichocladiopsis</name>
    <dbReference type="NCBI Taxonomy" id="1682393"/>
    <lineage>
        <taxon>Eukaryota</taxon>
        <taxon>Fungi</taxon>
        <taxon>Dikarya</taxon>
        <taxon>Ascomycota</taxon>
        <taxon>Pezizomycotina</taxon>
        <taxon>Sordariomycetes</taxon>
        <taxon>Xylariomycetidae</taxon>
        <taxon>Xylariales</taxon>
        <taxon>Microdochiaceae</taxon>
        <taxon>Microdochium</taxon>
    </lineage>
</organism>
<dbReference type="InterPro" id="IPR020904">
    <property type="entry name" value="Sc_DH/Rdtase_CS"/>
</dbReference>
<evidence type="ECO:0000256" key="2">
    <source>
        <dbReference type="ARBA" id="ARBA00022857"/>
    </source>
</evidence>
<dbReference type="GO" id="GO:0006654">
    <property type="term" value="P:phosphatidic acid biosynthetic process"/>
    <property type="evidence" value="ECO:0007669"/>
    <property type="project" value="TreeGrafter"/>
</dbReference>
<dbReference type="Gene3D" id="3.40.50.720">
    <property type="entry name" value="NAD(P)-binding Rossmann-like Domain"/>
    <property type="match status" value="1"/>
</dbReference>
<keyword evidence="2" id="KW-0521">NADP</keyword>
<gene>
    <name evidence="5" type="ORF">B0I36DRAFT_354631</name>
</gene>
<dbReference type="GO" id="GO:0019433">
    <property type="term" value="P:triglyceride catabolic process"/>
    <property type="evidence" value="ECO:0007669"/>
    <property type="project" value="TreeGrafter"/>
</dbReference>
<accession>A0A9P8XUW4</accession>
<dbReference type="GO" id="GO:0005811">
    <property type="term" value="C:lipid droplet"/>
    <property type="evidence" value="ECO:0007669"/>
    <property type="project" value="TreeGrafter"/>
</dbReference>
<dbReference type="PRINTS" id="PR00081">
    <property type="entry name" value="GDHRDH"/>
</dbReference>
<dbReference type="AlphaFoldDB" id="A0A9P8XUW4"/>
<evidence type="ECO:0000256" key="1">
    <source>
        <dbReference type="ARBA" id="ARBA00006484"/>
    </source>
</evidence>
<evidence type="ECO:0000256" key="3">
    <source>
        <dbReference type="ARBA" id="ARBA00023002"/>
    </source>
</evidence>
<reference evidence="5" key="1">
    <citation type="journal article" date="2021" name="Nat. Commun.">
        <title>Genetic determinants of endophytism in the Arabidopsis root mycobiome.</title>
        <authorList>
            <person name="Mesny F."/>
            <person name="Miyauchi S."/>
            <person name="Thiergart T."/>
            <person name="Pickel B."/>
            <person name="Atanasova L."/>
            <person name="Karlsson M."/>
            <person name="Huettel B."/>
            <person name="Barry K.W."/>
            <person name="Haridas S."/>
            <person name="Chen C."/>
            <person name="Bauer D."/>
            <person name="Andreopoulos W."/>
            <person name="Pangilinan J."/>
            <person name="LaButti K."/>
            <person name="Riley R."/>
            <person name="Lipzen A."/>
            <person name="Clum A."/>
            <person name="Drula E."/>
            <person name="Henrissat B."/>
            <person name="Kohler A."/>
            <person name="Grigoriev I.V."/>
            <person name="Martin F.M."/>
            <person name="Hacquard S."/>
        </authorList>
    </citation>
    <scope>NUCLEOTIDE SEQUENCE</scope>
    <source>
        <strain evidence="5">MPI-CAGE-CH-0230</strain>
    </source>
</reference>
<keyword evidence="3" id="KW-0560">Oxidoreductase</keyword>
<dbReference type="GeneID" id="70186878"/>
<dbReference type="PROSITE" id="PS00061">
    <property type="entry name" value="ADH_SHORT"/>
    <property type="match status" value="1"/>
</dbReference>
<proteinExistence type="inferred from homology"/>
<dbReference type="PRINTS" id="PR00080">
    <property type="entry name" value="SDRFAMILY"/>
</dbReference>
<evidence type="ECO:0000256" key="4">
    <source>
        <dbReference type="RuleBase" id="RU000363"/>
    </source>
</evidence>
<keyword evidence="6" id="KW-1185">Reference proteome</keyword>
<dbReference type="RefSeq" id="XP_046006607.1">
    <property type="nucleotide sequence ID" value="XM_046157332.1"/>
</dbReference>
<dbReference type="Proteomes" id="UP000756346">
    <property type="component" value="Unassembled WGS sequence"/>
</dbReference>
<dbReference type="GO" id="GO:0005783">
    <property type="term" value="C:endoplasmic reticulum"/>
    <property type="evidence" value="ECO:0007669"/>
    <property type="project" value="TreeGrafter"/>
</dbReference>
<dbReference type="InterPro" id="IPR036291">
    <property type="entry name" value="NAD(P)-bd_dom_sf"/>
</dbReference>
<name>A0A9P8XUW4_9PEZI</name>
<evidence type="ECO:0000313" key="5">
    <source>
        <dbReference type="EMBL" id="KAH7018340.1"/>
    </source>
</evidence>
<dbReference type="InterPro" id="IPR002347">
    <property type="entry name" value="SDR_fam"/>
</dbReference>
<dbReference type="GO" id="GO:0000140">
    <property type="term" value="F:acylglycerone-phosphate reductase (NADP+) activity"/>
    <property type="evidence" value="ECO:0007669"/>
    <property type="project" value="TreeGrafter"/>
</dbReference>
<comment type="similarity">
    <text evidence="1 4">Belongs to the short-chain dehydrogenases/reductases (SDR) family.</text>
</comment>
<sequence length="357" mass="38777">MPSKTILITGCGPSGIGPSLAKEFQLRGHRVIATGLNTELLDTLAGLGIETVVMDVTSESSIAVCVAQVRKLTRDSSPAASSSRQHAGGQVERDDVAPEQLGPEHGYIDMLINNAGTLHILPFADTTASDIKGVFDVNVVGAMCVTRAFIPLLVAGAARPSSMSDSHDKHCESVIANVCSMNSDLRPPFLSLYNASKAALDTFGATIRPELAPLGVRVVTLKTGAIQTDLFAHTPSSEVPSQSYYRADLGEYLAKRGMFAGTTFMEVADYAKSVAGMLCEELERGGDREGGWGWGSSLWNGGWRRRRVIWEGNLVSLAWVVRAVRWDWFWDWVFTKGNRLDQVRRPDFGTMKVNPMD</sequence>
<dbReference type="OrthoDB" id="2102561at2759"/>
<dbReference type="PANTHER" id="PTHR44169:SF6">
    <property type="entry name" value="NADPH-DEPENDENT 1-ACYLDIHYDROXYACETONE PHOSPHATE REDUCTASE"/>
    <property type="match status" value="1"/>
</dbReference>
<dbReference type="SUPFAM" id="SSF51735">
    <property type="entry name" value="NAD(P)-binding Rossmann-fold domains"/>
    <property type="match status" value="1"/>
</dbReference>